<reference evidence="1" key="1">
    <citation type="submission" date="2006-07" db="EMBL/GenBank/DDBJ databases">
        <title>Large-scale analysis of RIKEN Arabidopsis full-length (RAFL) cDNAs.</title>
        <authorList>
            <person name="Totoki Y."/>
            <person name="Seki M."/>
            <person name="Ishida J."/>
            <person name="Nakajima M."/>
            <person name="Enju A."/>
            <person name="Morosawa T."/>
            <person name="Kamiya A."/>
            <person name="Narusaka M."/>
            <person name="Shin-i T."/>
            <person name="Nakagawa M."/>
            <person name="Sakamoto N."/>
            <person name="Oishi K."/>
            <person name="Kohara Y."/>
            <person name="Kobayashi M."/>
            <person name="Toyoda A."/>
            <person name="Sakaki Y."/>
            <person name="Sakurai T."/>
            <person name="Iida K."/>
            <person name="Akiyama K."/>
            <person name="Satou M."/>
            <person name="Toyoda T."/>
            <person name="Konagaya A."/>
            <person name="Carninci P."/>
            <person name="Kawai J."/>
            <person name="Hayashizaki Y."/>
            <person name="Shinozaki K."/>
        </authorList>
    </citation>
    <scope>NUCLEOTIDE SEQUENCE</scope>
</reference>
<evidence type="ECO:0000313" key="1">
    <source>
        <dbReference type="EMBL" id="BAF01855.1"/>
    </source>
</evidence>
<protein>
    <submittedName>
        <fullName evidence="1">Uncharacterized protein</fullName>
    </submittedName>
</protein>
<dbReference type="AlphaFoldDB" id="Q0WM02"/>
<proteinExistence type="evidence at transcript level"/>
<dbReference type="EMBL" id="AK230033">
    <property type="protein sequence ID" value="BAF01855.1"/>
    <property type="molecule type" value="mRNA"/>
</dbReference>
<sequence>MCQTKKGKGFKKARGYIFYVFRSIVDHGVRTRVRVLLGNRTSSLF</sequence>
<organism evidence="1">
    <name type="scientific">Arabidopsis thaliana</name>
    <name type="common">Mouse-ear cress</name>
    <dbReference type="NCBI Taxonomy" id="3702"/>
    <lineage>
        <taxon>Eukaryota</taxon>
        <taxon>Viridiplantae</taxon>
        <taxon>Streptophyta</taxon>
        <taxon>Embryophyta</taxon>
        <taxon>Tracheophyta</taxon>
        <taxon>Spermatophyta</taxon>
        <taxon>Magnoliopsida</taxon>
        <taxon>eudicotyledons</taxon>
        <taxon>Gunneridae</taxon>
        <taxon>Pentapetalae</taxon>
        <taxon>rosids</taxon>
        <taxon>malvids</taxon>
        <taxon>Brassicales</taxon>
        <taxon>Brassicaceae</taxon>
        <taxon>Camelineae</taxon>
        <taxon>Arabidopsis</taxon>
    </lineage>
</organism>
<accession>Q0WM02</accession>
<name>Q0WM02_ARATH</name>